<dbReference type="PANTHER" id="PTHR28630:SF3">
    <property type="entry name" value="PEROXIREDOXIN-LIKE 2C"/>
    <property type="match status" value="1"/>
</dbReference>
<feature type="region of interest" description="Disordered" evidence="1">
    <location>
        <begin position="1"/>
        <end position="49"/>
    </location>
</feature>
<dbReference type="Pfam" id="PF13911">
    <property type="entry name" value="AhpC-TSA_2"/>
    <property type="match status" value="1"/>
</dbReference>
<dbReference type="Proteomes" id="UP000803884">
    <property type="component" value="Unassembled WGS sequence"/>
</dbReference>
<gene>
    <name evidence="2" type="ORF">WHR41_01213</name>
</gene>
<keyword evidence="3" id="KW-1185">Reference proteome</keyword>
<proteinExistence type="predicted"/>
<dbReference type="GeneID" id="96002657"/>
<protein>
    <submittedName>
        <fullName evidence="2">Uncharacterized protein</fullName>
    </submittedName>
</protein>
<name>A0AB34L4T1_9PEZI</name>
<comment type="caution">
    <text evidence="2">The sequence shown here is derived from an EMBL/GenBank/DDBJ whole genome shotgun (WGS) entry which is preliminary data.</text>
</comment>
<evidence type="ECO:0000313" key="3">
    <source>
        <dbReference type="Proteomes" id="UP000803884"/>
    </source>
</evidence>
<dbReference type="AlphaFoldDB" id="A0AB34L4T1"/>
<dbReference type="InterPro" id="IPR032801">
    <property type="entry name" value="PXL2A/B/C"/>
</dbReference>
<dbReference type="PANTHER" id="PTHR28630">
    <property type="match status" value="1"/>
</dbReference>
<reference evidence="2 3" key="1">
    <citation type="journal article" date="2020" name="Microbiol. Resour. Announc.">
        <title>Draft Genome Sequence of a Cladosporium Species Isolated from the Mesophotic Ascidian Didemnum maculosum.</title>
        <authorList>
            <person name="Gioti A."/>
            <person name="Siaperas R."/>
            <person name="Nikolaivits E."/>
            <person name="Le Goff G."/>
            <person name="Ouazzani J."/>
            <person name="Kotoulas G."/>
            <person name="Topakas E."/>
        </authorList>
    </citation>
    <scope>NUCLEOTIDE SEQUENCE [LARGE SCALE GENOMIC DNA]</scope>
    <source>
        <strain evidence="2 3">TM138-S3</strain>
    </source>
</reference>
<evidence type="ECO:0000256" key="1">
    <source>
        <dbReference type="SAM" id="MobiDB-lite"/>
    </source>
</evidence>
<accession>A0AB34L4T1</accession>
<sequence length="393" mass="44063">MSRERSVSPVGTSKFEQAYEPPSRIARPASPTDSSTLDARRHAVHISKPSKASTVDSILSYDHNAYSTAPTSINNSPIDDHVEALPKYATAPSVKQSAPSEHDTEHNFRVVDPDEWFSRFRSDSDQYDPITDECPDRATLAAAYNIPIYAADGTAMPFGQIYHPATATHTRQLVIFIRHFYCGACQAYLKALSDNITMQEYFSIPTPTSIIVIGCGHPELIPFYKLKTGCPFPIYAEPSRALFKRLGMVLSVNIGMKRPEYMKDISPVAWAAGQITTIQKGVKMRQAELNKSKLEASERRRRQAEIDKDVARLEQLEAHEEERSITTSSIGSGGRGEDKLVIRKRDVVKGGNIFQIGGEFLFEEGEVVWCHRMKNYRNHAEVDVIRKVLELDD</sequence>
<organism evidence="2 3">
    <name type="scientific">Cladosporium halotolerans</name>
    <dbReference type="NCBI Taxonomy" id="1052096"/>
    <lineage>
        <taxon>Eukaryota</taxon>
        <taxon>Fungi</taxon>
        <taxon>Dikarya</taxon>
        <taxon>Ascomycota</taxon>
        <taxon>Pezizomycotina</taxon>
        <taxon>Dothideomycetes</taxon>
        <taxon>Dothideomycetidae</taxon>
        <taxon>Cladosporiales</taxon>
        <taxon>Cladosporiaceae</taxon>
        <taxon>Cladosporium</taxon>
    </lineage>
</organism>
<dbReference type="EMBL" id="JAAQHG020000003">
    <property type="protein sequence ID" value="KAL1590305.1"/>
    <property type="molecule type" value="Genomic_DNA"/>
</dbReference>
<evidence type="ECO:0000313" key="2">
    <source>
        <dbReference type="EMBL" id="KAL1590305.1"/>
    </source>
</evidence>
<dbReference type="RefSeq" id="XP_069233410.1">
    <property type="nucleotide sequence ID" value="XM_069369819.1"/>
</dbReference>